<accession>A0A4R2JRQ5</accession>
<keyword evidence="3" id="KW-1185">Reference proteome</keyword>
<gene>
    <name evidence="2" type="ORF">EV192_102361</name>
</gene>
<dbReference type="AlphaFoldDB" id="A0A4R2JRQ5"/>
<dbReference type="Proteomes" id="UP000295680">
    <property type="component" value="Unassembled WGS sequence"/>
</dbReference>
<keyword evidence="1" id="KW-0732">Signal</keyword>
<dbReference type="InterPro" id="IPR035992">
    <property type="entry name" value="Ricin_B-like_lectins"/>
</dbReference>
<evidence type="ECO:0000313" key="3">
    <source>
        <dbReference type="Proteomes" id="UP000295680"/>
    </source>
</evidence>
<comment type="caution">
    <text evidence="2">The sequence shown here is derived from an EMBL/GenBank/DDBJ whole genome shotgun (WGS) entry which is preliminary data.</text>
</comment>
<feature type="chain" id="PRO_5020699747" evidence="1">
    <location>
        <begin position="27"/>
        <end position="181"/>
    </location>
</feature>
<organism evidence="2 3">
    <name type="scientific">Actinocrispum wychmicini</name>
    <dbReference type="NCBI Taxonomy" id="1213861"/>
    <lineage>
        <taxon>Bacteria</taxon>
        <taxon>Bacillati</taxon>
        <taxon>Actinomycetota</taxon>
        <taxon>Actinomycetes</taxon>
        <taxon>Pseudonocardiales</taxon>
        <taxon>Pseudonocardiaceae</taxon>
        <taxon>Actinocrispum</taxon>
    </lineage>
</organism>
<dbReference type="EMBL" id="SLWS01000002">
    <property type="protein sequence ID" value="TCO62224.1"/>
    <property type="molecule type" value="Genomic_DNA"/>
</dbReference>
<dbReference type="RefSeq" id="WP_132113835.1">
    <property type="nucleotide sequence ID" value="NZ_SLWS01000002.1"/>
</dbReference>
<dbReference type="PROSITE" id="PS50231">
    <property type="entry name" value="RICIN_B_LECTIN"/>
    <property type="match status" value="1"/>
</dbReference>
<reference evidence="2 3" key="1">
    <citation type="submission" date="2019-03" db="EMBL/GenBank/DDBJ databases">
        <title>Genomic Encyclopedia of Type Strains, Phase IV (KMG-IV): sequencing the most valuable type-strain genomes for metagenomic binning, comparative biology and taxonomic classification.</title>
        <authorList>
            <person name="Goeker M."/>
        </authorList>
    </citation>
    <scope>NUCLEOTIDE SEQUENCE [LARGE SCALE GENOMIC DNA]</scope>
    <source>
        <strain evidence="2 3">DSM 45934</strain>
    </source>
</reference>
<evidence type="ECO:0000313" key="2">
    <source>
        <dbReference type="EMBL" id="TCO62224.1"/>
    </source>
</evidence>
<dbReference type="SUPFAM" id="SSF50370">
    <property type="entry name" value="Ricin B-like lectins"/>
    <property type="match status" value="1"/>
</dbReference>
<feature type="signal peptide" evidence="1">
    <location>
        <begin position="1"/>
        <end position="26"/>
    </location>
</feature>
<sequence length="181" mass="19927">MRKWTKLLALPAIALSLLASGGVAQAQSTPWNFTTAWHNAKFPGKCLSAMPEPILAAARPIGTKFPVIMHSCDQWDQFHLWTTKQIGDNRFLFGPSDAFGHGVDGCVGFNLLSELDVWQCSATEPREVWSVTGTAAAGYRWKSEFAQTCMRVDDAGWGPVLANCDSPRTELNWIPEHAPSH</sequence>
<protein>
    <submittedName>
        <fullName evidence="2">Uncharacterized protein</fullName>
    </submittedName>
</protein>
<proteinExistence type="predicted"/>
<evidence type="ECO:0000256" key="1">
    <source>
        <dbReference type="SAM" id="SignalP"/>
    </source>
</evidence>
<name>A0A4R2JRQ5_9PSEU</name>